<evidence type="ECO:0000313" key="5">
    <source>
        <dbReference type="EMBL" id="OYO13520.1"/>
    </source>
</evidence>
<dbReference type="EMBL" id="NMVO01000013">
    <property type="protein sequence ID" value="OYO13520.1"/>
    <property type="molecule type" value="Genomic_DNA"/>
</dbReference>
<dbReference type="PANTHER" id="PTHR24273">
    <property type="entry name" value="FI04643P-RELATED"/>
    <property type="match status" value="1"/>
</dbReference>
<feature type="domain" description="HYR" evidence="4">
    <location>
        <begin position="327"/>
        <end position="407"/>
    </location>
</feature>
<evidence type="ECO:0000256" key="1">
    <source>
        <dbReference type="ARBA" id="ARBA00022737"/>
    </source>
</evidence>
<dbReference type="Gene3D" id="2.60.40.10">
    <property type="entry name" value="Immunoglobulins"/>
    <property type="match status" value="2"/>
</dbReference>
<keyword evidence="6" id="KW-1185">Reference proteome</keyword>
<organism evidence="5 6">
    <name type="scientific">Enemella evansiae</name>
    <dbReference type="NCBI Taxonomy" id="2016499"/>
    <lineage>
        <taxon>Bacteria</taxon>
        <taxon>Bacillati</taxon>
        <taxon>Actinomycetota</taxon>
        <taxon>Actinomycetes</taxon>
        <taxon>Propionibacteriales</taxon>
        <taxon>Propionibacteriaceae</taxon>
        <taxon>Enemella</taxon>
    </lineage>
</organism>
<accession>A0A255GC93</accession>
<dbReference type="Proteomes" id="UP000215896">
    <property type="component" value="Unassembled WGS sequence"/>
</dbReference>
<protein>
    <recommendedName>
        <fullName evidence="4">HYR domain-containing protein</fullName>
    </recommendedName>
</protein>
<evidence type="ECO:0000256" key="2">
    <source>
        <dbReference type="SAM" id="MobiDB-lite"/>
    </source>
</evidence>
<gene>
    <name evidence="5" type="ORF">CGZ94_11160</name>
</gene>
<dbReference type="GO" id="GO:0005975">
    <property type="term" value="P:carbohydrate metabolic process"/>
    <property type="evidence" value="ECO:0007669"/>
    <property type="project" value="UniProtKB-ARBA"/>
</dbReference>
<dbReference type="PROSITE" id="PS50825">
    <property type="entry name" value="HYR"/>
    <property type="match status" value="2"/>
</dbReference>
<feature type="domain" description="HYR" evidence="4">
    <location>
        <begin position="485"/>
        <end position="567"/>
    </location>
</feature>
<dbReference type="OrthoDB" id="9808778at2"/>
<name>A0A255GC93_9ACTN</name>
<proteinExistence type="predicted"/>
<feature type="chain" id="PRO_5012242519" description="HYR domain-containing protein" evidence="3">
    <location>
        <begin position="29"/>
        <end position="840"/>
    </location>
</feature>
<dbReference type="PANTHER" id="PTHR24273:SF32">
    <property type="entry name" value="HYALIN"/>
    <property type="match status" value="1"/>
</dbReference>
<dbReference type="Pfam" id="PF02494">
    <property type="entry name" value="HYR"/>
    <property type="match status" value="4"/>
</dbReference>
<keyword evidence="1" id="KW-0677">Repeat</keyword>
<feature type="signal peptide" evidence="3">
    <location>
        <begin position="1"/>
        <end position="28"/>
    </location>
</feature>
<comment type="caution">
    <text evidence="5">The sequence shown here is derived from an EMBL/GenBank/DDBJ whole genome shotgun (WGS) entry which is preliminary data.</text>
</comment>
<evidence type="ECO:0000259" key="4">
    <source>
        <dbReference type="PROSITE" id="PS50825"/>
    </source>
</evidence>
<dbReference type="RefSeq" id="WP_094405655.1">
    <property type="nucleotide sequence ID" value="NZ_NMVO01000013.1"/>
</dbReference>
<feature type="region of interest" description="Disordered" evidence="2">
    <location>
        <begin position="610"/>
        <end position="638"/>
    </location>
</feature>
<dbReference type="InterPro" id="IPR003410">
    <property type="entry name" value="HYR_dom"/>
</dbReference>
<dbReference type="NCBIfam" id="NF038114">
    <property type="entry name" value="rightmost"/>
    <property type="match status" value="1"/>
</dbReference>
<dbReference type="AlphaFoldDB" id="A0A255GC93"/>
<dbReference type="InterPro" id="IPR013783">
    <property type="entry name" value="Ig-like_fold"/>
</dbReference>
<evidence type="ECO:0000256" key="3">
    <source>
        <dbReference type="SAM" id="SignalP"/>
    </source>
</evidence>
<reference evidence="5 6" key="1">
    <citation type="submission" date="2017-07" db="EMBL/GenBank/DDBJ databases">
        <title>Draft whole genome sequences of clinical Proprionibacteriaceae strains.</title>
        <authorList>
            <person name="Bernier A.-M."/>
            <person name="Bernard K."/>
            <person name="Domingo M.-C."/>
        </authorList>
    </citation>
    <scope>NUCLEOTIDE SEQUENCE [LARGE SCALE GENOMIC DNA]</scope>
    <source>
        <strain evidence="5 6">NML 030167</strain>
    </source>
</reference>
<keyword evidence="3" id="KW-0732">Signal</keyword>
<sequence length="840" mass="84008">MQRTLVVSRFVALTAASMLLLAPIRAMADDTTLTGDGVTPVSGGSTIDLGTVCVGESVTKDVLVSVTRQGQGQVFANGSTVTVTASATGTGLTAALGSNTIKLPANWEKLANRTQSGTVSAALTLSPTTAGAFSGSVAFDATGASTDKGTITRSATLAVTGTARNCNTAPAITVNDVTLEGNTLGGRTLVFGEIGSATDAEDKNPPAVSCTPAIGSVLPLGTNRVSCTATDSAGLTATATGTVTVVDTAAPVLTELPASATIEATSAAGAAYTYQTPKAQDVVWGDVPVSCTPASGGTFPVGSTTITCAATDGSGQVGSGSFVVNVVDTTAPVITVSDVTAEGNTRGGATVDFALPTATDTVDGSTVVTCDKSSGDLFPVGDTTVTCTSTDSAGNRATAAFVVRVTDTTAPVISAKNLTVEGNTTGGATVTFDQPTATDIVDGATTVSCSKSSGDFFDLGENTVTCTSVDRSGNQATATFTVTVTDSTAPVLTGMPQDATVEGNTLGGANWSYVPPTATDVVDANPGVTCEPGDSAFYPLGKTTVTCTATDASGNKTSASFTVTVVDTAAPVIELTGVTPAPNAAGWHNGAVTATWTCTDSVSGASTVTETVSTEGANQSVTGTCTDKSGNSASNTVSGINIDKTAPVLTVNGPENGSTISSCTPTAPARPTFTATDALSGVADQGDNWTTPASGVVGSYTYTAWAIDNAGNRAEQTRRFTVATKPATMSAFSQPINADGSSRFKLGSTIPVKIQVTCDGKPVTDAVVKLTVQKLSDSTSAGEQEAVSTSAATTGNLFRYSDPQYIFNLSTKSGYSTGSYQLTATLADGQTRTVTVQLVK</sequence>
<evidence type="ECO:0000313" key="6">
    <source>
        <dbReference type="Proteomes" id="UP000215896"/>
    </source>
</evidence>